<dbReference type="PANTHER" id="PTHR43028">
    <property type="entry name" value="3'(2'),5'-BISPHOSPHATE NUCLEOTIDASE 1"/>
    <property type="match status" value="1"/>
</dbReference>
<reference evidence="2 3" key="1">
    <citation type="submission" date="2007-06" db="EMBL/GenBank/DDBJ databases">
        <authorList>
            <person name="Shimkets L."/>
            <person name="Ferriera S."/>
            <person name="Johnson J."/>
            <person name="Kravitz S."/>
            <person name="Beeson K."/>
            <person name="Sutton G."/>
            <person name="Rogers Y.-H."/>
            <person name="Friedman R."/>
            <person name="Frazier M."/>
            <person name="Venter J.C."/>
        </authorList>
    </citation>
    <scope>NUCLEOTIDE SEQUENCE [LARGE SCALE GENOMIC DNA]</scope>
    <source>
        <strain evidence="2 3">SIR-1</strain>
    </source>
</reference>
<feature type="binding site" evidence="1">
    <location>
        <position position="93"/>
    </location>
    <ligand>
        <name>Mg(2+)</name>
        <dbReference type="ChEBI" id="CHEBI:18420"/>
        <label>2</label>
    </ligand>
</feature>
<protein>
    <submittedName>
        <fullName evidence="2">Putative 3'(2'),5'-bisphosphate nucleotidase</fullName>
    </submittedName>
</protein>
<dbReference type="GO" id="GO:0046872">
    <property type="term" value="F:metal ion binding"/>
    <property type="evidence" value="ECO:0007669"/>
    <property type="project" value="UniProtKB-KW"/>
</dbReference>
<proteinExistence type="predicted"/>
<gene>
    <name evidence="2" type="ORF">PPSIR1_09056</name>
</gene>
<feature type="binding site" evidence="1">
    <location>
        <position position="90"/>
    </location>
    <ligand>
        <name>Mg(2+)</name>
        <dbReference type="ChEBI" id="CHEBI:18420"/>
        <label>2</label>
    </ligand>
</feature>
<dbReference type="STRING" id="391625.PPSIR1_09056"/>
<dbReference type="OrthoDB" id="9785695at2"/>
<evidence type="ECO:0000313" key="2">
    <source>
        <dbReference type="EMBL" id="EDM78316.1"/>
    </source>
</evidence>
<dbReference type="EMBL" id="ABCS01000032">
    <property type="protein sequence ID" value="EDM78316.1"/>
    <property type="molecule type" value="Genomic_DNA"/>
</dbReference>
<dbReference type="PRINTS" id="PR00377">
    <property type="entry name" value="IMPHPHTASES"/>
</dbReference>
<keyword evidence="3" id="KW-1185">Reference proteome</keyword>
<evidence type="ECO:0000256" key="1">
    <source>
        <dbReference type="PIRSR" id="PIRSR600760-2"/>
    </source>
</evidence>
<dbReference type="InterPro" id="IPR050725">
    <property type="entry name" value="CysQ/Inositol_MonoPase"/>
</dbReference>
<dbReference type="SUPFAM" id="SSF56655">
    <property type="entry name" value="Carbohydrate phosphatase"/>
    <property type="match status" value="1"/>
</dbReference>
<dbReference type="AlphaFoldDB" id="A6G740"/>
<accession>A6G740</accession>
<dbReference type="Pfam" id="PF00459">
    <property type="entry name" value="Inositol_P"/>
    <property type="match status" value="1"/>
</dbReference>
<dbReference type="Proteomes" id="UP000005801">
    <property type="component" value="Unassembled WGS sequence"/>
</dbReference>
<keyword evidence="1" id="KW-0479">Metal-binding</keyword>
<feature type="binding site" evidence="1">
    <location>
        <position position="229"/>
    </location>
    <ligand>
        <name>Mg(2+)</name>
        <dbReference type="ChEBI" id="CHEBI:18420"/>
        <label>1</label>
        <note>catalytic</note>
    </ligand>
</feature>
<dbReference type="InterPro" id="IPR020550">
    <property type="entry name" value="Inositol_monophosphatase_CS"/>
</dbReference>
<dbReference type="PANTHER" id="PTHR43028:SF5">
    <property type="entry name" value="3'(2'),5'-BISPHOSPHATE NUCLEOTIDASE 1"/>
    <property type="match status" value="1"/>
</dbReference>
<dbReference type="InterPro" id="IPR000760">
    <property type="entry name" value="Inositol_monophosphatase-like"/>
</dbReference>
<dbReference type="eggNOG" id="COG1218">
    <property type="taxonomic scope" value="Bacteria"/>
</dbReference>
<name>A6G740_9BACT</name>
<dbReference type="GO" id="GO:0046854">
    <property type="term" value="P:phosphatidylinositol phosphate biosynthetic process"/>
    <property type="evidence" value="ECO:0007669"/>
    <property type="project" value="InterPro"/>
</dbReference>
<comment type="caution">
    <text evidence="2">The sequence shown here is derived from an EMBL/GenBank/DDBJ whole genome shotgun (WGS) entry which is preliminary data.</text>
</comment>
<dbReference type="PROSITE" id="PS00630">
    <property type="entry name" value="IMP_2"/>
    <property type="match status" value="1"/>
</dbReference>
<organism evidence="2 3">
    <name type="scientific">Plesiocystis pacifica SIR-1</name>
    <dbReference type="NCBI Taxonomy" id="391625"/>
    <lineage>
        <taxon>Bacteria</taxon>
        <taxon>Pseudomonadati</taxon>
        <taxon>Myxococcota</taxon>
        <taxon>Polyangia</taxon>
        <taxon>Nannocystales</taxon>
        <taxon>Nannocystaceae</taxon>
        <taxon>Plesiocystis</taxon>
    </lineage>
</organism>
<dbReference type="Gene3D" id="3.30.540.10">
    <property type="entry name" value="Fructose-1,6-Bisphosphatase, subunit A, domain 1"/>
    <property type="match status" value="1"/>
</dbReference>
<sequence>MTVLAQELRCALELIERCGAIALRIQSGGDETLQTTDKADDQGPVTQADLAVEQAIVETLRAQFPGDAILAEEKARDDAWRRTERVWMIDPVDGTRDFAGGDPSWAIHIGLCVGGRPALGVVAQPGSRRVSWGVELGPGPADHREAWTRVGDGAPQALTGPAAQRDPLEWQLVTSKSHRSPRLDPLAERLAIPRDQQLRTGSCGVKTTMVARGQARIYAHPSIGTKLWDSCAPQVILHATGGTLTSLTGRAIDYAGPDIGNDHGLLATGPGQDHAAIVAALAPLAAEWFPA</sequence>
<keyword evidence="1" id="KW-0460">Magnesium</keyword>
<evidence type="ECO:0000313" key="3">
    <source>
        <dbReference type="Proteomes" id="UP000005801"/>
    </source>
</evidence>
<comment type="cofactor">
    <cofactor evidence="1">
        <name>Mg(2+)</name>
        <dbReference type="ChEBI" id="CHEBI:18420"/>
    </cofactor>
</comment>
<feature type="binding site" evidence="1">
    <location>
        <position position="72"/>
    </location>
    <ligand>
        <name>Mg(2+)</name>
        <dbReference type="ChEBI" id="CHEBI:18420"/>
        <label>1</label>
        <note>catalytic</note>
    </ligand>
</feature>
<dbReference type="RefSeq" id="WP_006972535.1">
    <property type="nucleotide sequence ID" value="NZ_ABCS01000032.1"/>
</dbReference>
<dbReference type="Gene3D" id="3.40.190.80">
    <property type="match status" value="1"/>
</dbReference>